<dbReference type="PANTHER" id="PTHR43133:SF64">
    <property type="entry name" value="ECF SIGMA FACTOR"/>
    <property type="match status" value="1"/>
</dbReference>
<dbReference type="InterPro" id="IPR014284">
    <property type="entry name" value="RNA_pol_sigma-70_dom"/>
</dbReference>
<dbReference type="AlphaFoldDB" id="A0A3B0W6P4"/>
<evidence type="ECO:0000259" key="6">
    <source>
        <dbReference type="Pfam" id="PF08281"/>
    </source>
</evidence>
<gene>
    <name evidence="7" type="ORF">MNBD_GAMMA02-1451</name>
</gene>
<dbReference type="InterPro" id="IPR007627">
    <property type="entry name" value="RNA_pol_sigma70_r2"/>
</dbReference>
<dbReference type="Pfam" id="PF08281">
    <property type="entry name" value="Sigma70_r4_2"/>
    <property type="match status" value="1"/>
</dbReference>
<sequence length="155" mass="18041">YTIALISVRQESDAMDVIQESMMAFVNAYKHKPQNNWKPLFYRILQNKINDHHRKQKSWLRHFFASKDSDDMAEQQASQQPSPLSVINTQELGNQMISIIKQLPDKQQQVIMYRHWQQMTVKETAKIMQISSGSVKTHLFRATQKIKQNTGGSHG</sequence>
<dbReference type="InterPro" id="IPR039425">
    <property type="entry name" value="RNA_pol_sigma-70-like"/>
</dbReference>
<dbReference type="Gene3D" id="1.10.1740.10">
    <property type="match status" value="1"/>
</dbReference>
<dbReference type="NCBIfam" id="TIGR02937">
    <property type="entry name" value="sigma70-ECF"/>
    <property type="match status" value="1"/>
</dbReference>
<evidence type="ECO:0000256" key="3">
    <source>
        <dbReference type="ARBA" id="ARBA00023082"/>
    </source>
</evidence>
<dbReference type="SUPFAM" id="SSF88946">
    <property type="entry name" value="Sigma2 domain of RNA polymerase sigma factors"/>
    <property type="match status" value="1"/>
</dbReference>
<organism evidence="7">
    <name type="scientific">hydrothermal vent metagenome</name>
    <dbReference type="NCBI Taxonomy" id="652676"/>
    <lineage>
        <taxon>unclassified sequences</taxon>
        <taxon>metagenomes</taxon>
        <taxon>ecological metagenomes</taxon>
    </lineage>
</organism>
<evidence type="ECO:0000313" key="7">
    <source>
        <dbReference type="EMBL" id="VAW44979.1"/>
    </source>
</evidence>
<dbReference type="GO" id="GO:0003677">
    <property type="term" value="F:DNA binding"/>
    <property type="evidence" value="ECO:0007669"/>
    <property type="project" value="InterPro"/>
</dbReference>
<reference evidence="7" key="1">
    <citation type="submission" date="2018-06" db="EMBL/GenBank/DDBJ databases">
        <authorList>
            <person name="Zhirakovskaya E."/>
        </authorList>
    </citation>
    <scope>NUCLEOTIDE SEQUENCE</scope>
</reference>
<keyword evidence="3" id="KW-0731">Sigma factor</keyword>
<protein>
    <recommendedName>
        <fullName evidence="8">RNA polymerase ECF-type sigma factor</fullName>
    </recommendedName>
</protein>
<keyword evidence="4" id="KW-0804">Transcription</keyword>
<dbReference type="GO" id="GO:0016987">
    <property type="term" value="F:sigma factor activity"/>
    <property type="evidence" value="ECO:0007669"/>
    <property type="project" value="UniProtKB-KW"/>
</dbReference>
<feature type="domain" description="RNA polymerase sigma-70 region 2" evidence="5">
    <location>
        <begin position="7"/>
        <end position="57"/>
    </location>
</feature>
<proteinExistence type="inferred from homology"/>
<comment type="similarity">
    <text evidence="1">Belongs to the sigma-70 factor family. ECF subfamily.</text>
</comment>
<dbReference type="SUPFAM" id="SSF88659">
    <property type="entry name" value="Sigma3 and sigma4 domains of RNA polymerase sigma factors"/>
    <property type="match status" value="1"/>
</dbReference>
<dbReference type="InterPro" id="IPR013325">
    <property type="entry name" value="RNA_pol_sigma_r2"/>
</dbReference>
<dbReference type="GO" id="GO:0006352">
    <property type="term" value="P:DNA-templated transcription initiation"/>
    <property type="evidence" value="ECO:0007669"/>
    <property type="project" value="InterPro"/>
</dbReference>
<dbReference type="Pfam" id="PF04542">
    <property type="entry name" value="Sigma70_r2"/>
    <property type="match status" value="1"/>
</dbReference>
<feature type="non-terminal residue" evidence="7">
    <location>
        <position position="1"/>
    </location>
</feature>
<evidence type="ECO:0000256" key="4">
    <source>
        <dbReference type="ARBA" id="ARBA00023163"/>
    </source>
</evidence>
<evidence type="ECO:0008006" key="8">
    <source>
        <dbReference type="Google" id="ProtNLM"/>
    </source>
</evidence>
<evidence type="ECO:0000259" key="5">
    <source>
        <dbReference type="Pfam" id="PF04542"/>
    </source>
</evidence>
<dbReference type="InterPro" id="IPR036388">
    <property type="entry name" value="WH-like_DNA-bd_sf"/>
</dbReference>
<evidence type="ECO:0000256" key="2">
    <source>
        <dbReference type="ARBA" id="ARBA00023015"/>
    </source>
</evidence>
<evidence type="ECO:0000256" key="1">
    <source>
        <dbReference type="ARBA" id="ARBA00010641"/>
    </source>
</evidence>
<dbReference type="EMBL" id="UOFA01000150">
    <property type="protein sequence ID" value="VAW44979.1"/>
    <property type="molecule type" value="Genomic_DNA"/>
</dbReference>
<keyword evidence="2" id="KW-0805">Transcription regulation</keyword>
<accession>A0A3B0W6P4</accession>
<dbReference type="InterPro" id="IPR013324">
    <property type="entry name" value="RNA_pol_sigma_r3/r4-like"/>
</dbReference>
<dbReference type="Gene3D" id="1.10.10.10">
    <property type="entry name" value="Winged helix-like DNA-binding domain superfamily/Winged helix DNA-binding domain"/>
    <property type="match status" value="1"/>
</dbReference>
<dbReference type="CDD" id="cd06171">
    <property type="entry name" value="Sigma70_r4"/>
    <property type="match status" value="1"/>
</dbReference>
<dbReference type="InterPro" id="IPR013249">
    <property type="entry name" value="RNA_pol_sigma70_r4_t2"/>
</dbReference>
<dbReference type="PANTHER" id="PTHR43133">
    <property type="entry name" value="RNA POLYMERASE ECF-TYPE SIGMA FACTO"/>
    <property type="match status" value="1"/>
</dbReference>
<feature type="domain" description="RNA polymerase sigma factor 70 region 4 type 2" evidence="6">
    <location>
        <begin position="96"/>
        <end position="145"/>
    </location>
</feature>
<name>A0A3B0W6P4_9ZZZZ</name>